<comment type="caution">
    <text evidence="2">The sequence shown here is derived from an EMBL/GenBank/DDBJ whole genome shotgun (WGS) entry which is preliminary data.</text>
</comment>
<protein>
    <submittedName>
        <fullName evidence="2">Uncharacterized protein</fullName>
    </submittedName>
</protein>
<proteinExistence type="predicted"/>
<feature type="compositionally biased region" description="Basic and acidic residues" evidence="1">
    <location>
        <begin position="159"/>
        <end position="172"/>
    </location>
</feature>
<dbReference type="AlphaFoldDB" id="A0A0W7TS35"/>
<reference evidence="2 3" key="1">
    <citation type="submission" date="2015-10" db="EMBL/GenBank/DDBJ databases">
        <title>A novel member of the family Ruminococcaceae isolated from human faeces.</title>
        <authorList>
            <person name="Shkoporov A.N."/>
            <person name="Chaplin A.V."/>
            <person name="Motuzova O.V."/>
            <person name="Kafarskaia L.I."/>
            <person name="Efimov B.A."/>
        </authorList>
    </citation>
    <scope>NUCLEOTIDE SEQUENCE [LARGE SCALE GENOMIC DNA]</scope>
    <source>
        <strain evidence="2 3">668</strain>
    </source>
</reference>
<accession>A0A0W7TS35</accession>
<dbReference type="Proteomes" id="UP000053433">
    <property type="component" value="Unassembled WGS sequence"/>
</dbReference>
<evidence type="ECO:0000313" key="3">
    <source>
        <dbReference type="Proteomes" id="UP000053433"/>
    </source>
</evidence>
<evidence type="ECO:0000313" key="2">
    <source>
        <dbReference type="EMBL" id="KUE76543.1"/>
    </source>
</evidence>
<gene>
    <name evidence="2" type="ORF">ASJ35_07325</name>
</gene>
<sequence length="252" mass="27484">MSQNNSNEKAAMLAKIETIHQVDGFDPTPFAVDYTDLGTGEVRKRLPVMIQMAWFRLKYPEGRIAVQVNSAKDCFVATARVYPNYKDAADCYLAEATASRGYCEEKPSVSPREWAQTAAVGIALRNAGFGLQFSMAGEDFEPSAVDELGISAAQPQTESAEKHEVSEPKPEPAQEEYTVNEPVQKELTPEEKLAQAMNVPCPISKFSGKTLGEVLSLDPGAIKWVATKFTGGEEIKAAAKLICEFSLQQTIA</sequence>
<feature type="region of interest" description="Disordered" evidence="1">
    <location>
        <begin position="154"/>
        <end position="182"/>
    </location>
</feature>
<dbReference type="RefSeq" id="WP_023042409.1">
    <property type="nucleotide sequence ID" value="NZ_DBGEBT010000048.1"/>
</dbReference>
<evidence type="ECO:0000256" key="1">
    <source>
        <dbReference type="SAM" id="MobiDB-lite"/>
    </source>
</evidence>
<name>A0A0W7TS35_9FIRM</name>
<dbReference type="EMBL" id="LMUA01000008">
    <property type="protein sequence ID" value="KUE76543.1"/>
    <property type="molecule type" value="Genomic_DNA"/>
</dbReference>
<organism evidence="2 3">
    <name type="scientific">Ruthenibacterium lactatiformans</name>
    <dbReference type="NCBI Taxonomy" id="1550024"/>
    <lineage>
        <taxon>Bacteria</taxon>
        <taxon>Bacillati</taxon>
        <taxon>Bacillota</taxon>
        <taxon>Clostridia</taxon>
        <taxon>Eubacteriales</taxon>
        <taxon>Oscillospiraceae</taxon>
        <taxon>Ruthenibacterium</taxon>
    </lineage>
</organism>